<reference evidence="3" key="2">
    <citation type="submission" date="2019-09" db="UniProtKB">
        <authorList>
            <consortium name="WormBaseParasite"/>
        </authorList>
    </citation>
    <scope>IDENTIFICATION</scope>
</reference>
<proteinExistence type="predicted"/>
<evidence type="ECO:0000313" key="3">
    <source>
        <dbReference type="WBParaSite" id="HPBE_0000575501-mRNA-1"/>
    </source>
</evidence>
<evidence type="ECO:0000313" key="1">
    <source>
        <dbReference type="EMBL" id="VDO65722.1"/>
    </source>
</evidence>
<dbReference type="AlphaFoldDB" id="A0A183FGH4"/>
<dbReference type="Proteomes" id="UP000050761">
    <property type="component" value="Unassembled WGS sequence"/>
</dbReference>
<accession>A0A183FGH4</accession>
<reference evidence="1 2" key="1">
    <citation type="submission" date="2018-11" db="EMBL/GenBank/DDBJ databases">
        <authorList>
            <consortium name="Pathogen Informatics"/>
        </authorList>
    </citation>
    <scope>NUCLEOTIDE SEQUENCE [LARGE SCALE GENOMIC DNA]</scope>
</reference>
<gene>
    <name evidence="1" type="ORF">HPBE_LOCUS5756</name>
</gene>
<name>A0A183FGH4_HELPZ</name>
<dbReference type="OrthoDB" id="5874911at2759"/>
<sequence>MGMDPRPTNSDLGYIYKNMKVKNQTTSGFENDLEMTLHALHQQADVAATLRSDQQHLRRDGAFLLEAPGEQVLLIDRCLRTGELT</sequence>
<dbReference type="EMBL" id="UZAH01025534">
    <property type="protein sequence ID" value="VDO65722.1"/>
    <property type="molecule type" value="Genomic_DNA"/>
</dbReference>
<evidence type="ECO:0000313" key="2">
    <source>
        <dbReference type="Proteomes" id="UP000050761"/>
    </source>
</evidence>
<keyword evidence="2" id="KW-1185">Reference proteome</keyword>
<organism evidence="2 3">
    <name type="scientific">Heligmosomoides polygyrus</name>
    <name type="common">Parasitic roundworm</name>
    <dbReference type="NCBI Taxonomy" id="6339"/>
    <lineage>
        <taxon>Eukaryota</taxon>
        <taxon>Metazoa</taxon>
        <taxon>Ecdysozoa</taxon>
        <taxon>Nematoda</taxon>
        <taxon>Chromadorea</taxon>
        <taxon>Rhabditida</taxon>
        <taxon>Rhabditina</taxon>
        <taxon>Rhabditomorpha</taxon>
        <taxon>Strongyloidea</taxon>
        <taxon>Heligmosomidae</taxon>
        <taxon>Heligmosomoides</taxon>
    </lineage>
</organism>
<protein>
    <submittedName>
        <fullName evidence="1 3">Uncharacterized protein</fullName>
    </submittedName>
</protein>
<dbReference type="WBParaSite" id="HPBE_0000575501-mRNA-1">
    <property type="protein sequence ID" value="HPBE_0000575501-mRNA-1"/>
    <property type="gene ID" value="HPBE_0000575501"/>
</dbReference>
<accession>A0A3P8B1K6</accession>